<dbReference type="RefSeq" id="WP_184815720.1">
    <property type="nucleotide sequence ID" value="NZ_JACHJQ010000010.1"/>
</dbReference>
<gene>
    <name evidence="2" type="ORF">FHR82_008000</name>
</gene>
<dbReference type="AlphaFoldDB" id="A0A7W7VJ56"/>
<feature type="region of interest" description="Disordered" evidence="1">
    <location>
        <begin position="1"/>
        <end position="47"/>
    </location>
</feature>
<comment type="caution">
    <text evidence="2">The sequence shown here is derived from an EMBL/GenBank/DDBJ whole genome shotgun (WGS) entry which is preliminary data.</text>
</comment>
<evidence type="ECO:0000313" key="3">
    <source>
        <dbReference type="Proteomes" id="UP000520767"/>
    </source>
</evidence>
<organism evidence="2 3">
    <name type="scientific">Actinophytocola algeriensis</name>
    <dbReference type="NCBI Taxonomy" id="1768010"/>
    <lineage>
        <taxon>Bacteria</taxon>
        <taxon>Bacillati</taxon>
        <taxon>Actinomycetota</taxon>
        <taxon>Actinomycetes</taxon>
        <taxon>Pseudonocardiales</taxon>
        <taxon>Pseudonocardiaceae</taxon>
    </lineage>
</organism>
<accession>A0A7W7VJ56</accession>
<dbReference type="EMBL" id="JACHJQ010000010">
    <property type="protein sequence ID" value="MBB4911730.1"/>
    <property type="molecule type" value="Genomic_DNA"/>
</dbReference>
<protein>
    <submittedName>
        <fullName evidence="2">Uncharacterized protein</fullName>
    </submittedName>
</protein>
<dbReference type="Proteomes" id="UP000520767">
    <property type="component" value="Unassembled WGS sequence"/>
</dbReference>
<proteinExistence type="predicted"/>
<reference evidence="2 3" key="1">
    <citation type="submission" date="2020-08" db="EMBL/GenBank/DDBJ databases">
        <title>Genomic Encyclopedia of Type Strains, Phase III (KMG-III): the genomes of soil and plant-associated and newly described type strains.</title>
        <authorList>
            <person name="Whitman W."/>
        </authorList>
    </citation>
    <scope>NUCLEOTIDE SEQUENCE [LARGE SCALE GENOMIC DNA]</scope>
    <source>
        <strain evidence="2 3">CECT 8960</strain>
    </source>
</reference>
<keyword evidence="3" id="KW-1185">Reference proteome</keyword>
<sequence>MTHENIPNKEHDDGPEHDTTLPNAGDIPTFDTAKGSDLPALTGDLED</sequence>
<evidence type="ECO:0000313" key="2">
    <source>
        <dbReference type="EMBL" id="MBB4911730.1"/>
    </source>
</evidence>
<name>A0A7W7VJ56_9PSEU</name>
<evidence type="ECO:0000256" key="1">
    <source>
        <dbReference type="SAM" id="MobiDB-lite"/>
    </source>
</evidence>
<feature type="compositionally biased region" description="Basic and acidic residues" evidence="1">
    <location>
        <begin position="1"/>
        <end position="19"/>
    </location>
</feature>